<accession>A0A8S5PB78</accession>
<sequence>MASEIYPWREFCTQGNRILVALATVIGTQRKSLARVFAVLANSLFKLGKWSFWSLGYEGSLLAQGKVCGLQAGCGRSGDFRRCGLNLDKKEPAILSFSLQE</sequence>
<dbReference type="EMBL" id="BK015384">
    <property type="protein sequence ID" value="DAE04226.1"/>
    <property type="molecule type" value="Genomic_DNA"/>
</dbReference>
<reference evidence="1" key="1">
    <citation type="journal article" date="2021" name="Proc. Natl. Acad. Sci. U.S.A.">
        <title>A Catalog of Tens of Thousands of Viruses from Human Metagenomes Reveals Hidden Associations with Chronic Diseases.</title>
        <authorList>
            <person name="Tisza M.J."/>
            <person name="Buck C.B."/>
        </authorList>
    </citation>
    <scope>NUCLEOTIDE SEQUENCE</scope>
    <source>
        <strain evidence="1">CtmpG14</strain>
    </source>
</reference>
<name>A0A8S5PB78_9CAUD</name>
<organism evidence="1">
    <name type="scientific">Siphoviridae sp. ctmpG14</name>
    <dbReference type="NCBI Taxonomy" id="2825654"/>
    <lineage>
        <taxon>Viruses</taxon>
        <taxon>Duplodnaviria</taxon>
        <taxon>Heunggongvirae</taxon>
        <taxon>Uroviricota</taxon>
        <taxon>Caudoviricetes</taxon>
    </lineage>
</organism>
<protein>
    <submittedName>
        <fullName evidence="1">Uncharacterized protein</fullName>
    </submittedName>
</protein>
<evidence type="ECO:0000313" key="1">
    <source>
        <dbReference type="EMBL" id="DAE04226.1"/>
    </source>
</evidence>
<proteinExistence type="predicted"/>